<evidence type="ECO:0000313" key="2">
    <source>
        <dbReference type="Proteomes" id="UP000033385"/>
    </source>
</evidence>
<sequence>MSAGVFFGARIIRDVSGDLLRSLKEVNLGVVLFDSVDYGILKLLSRIPLMRH</sequence>
<accession>A0A0F3NFW3</accession>
<evidence type="ECO:0000313" key="1">
    <source>
        <dbReference type="EMBL" id="KJV66572.1"/>
    </source>
</evidence>
<reference evidence="1 2" key="1">
    <citation type="submission" date="2015-01" db="EMBL/GenBank/DDBJ databases">
        <title>Genome Sequencing of Rickettsiales.</title>
        <authorList>
            <person name="Daugherty S.C."/>
            <person name="Su Q."/>
            <person name="Abolude K."/>
            <person name="Beier-Sexton M."/>
            <person name="Carlyon J.A."/>
            <person name="Carter R."/>
            <person name="Day N.P."/>
            <person name="Dumler S.J."/>
            <person name="Dyachenko V."/>
            <person name="Godinez A."/>
            <person name="Kurtti T.J."/>
            <person name="Lichay M."/>
            <person name="Mullins K.E."/>
            <person name="Ott S."/>
            <person name="Pappas-Brown V."/>
            <person name="Paris D.H."/>
            <person name="Patel P."/>
            <person name="Richards A.L."/>
            <person name="Sadzewicz L."/>
            <person name="Sears K."/>
            <person name="Seidman D."/>
            <person name="Sengamalay N."/>
            <person name="Stenos J."/>
            <person name="Tallon L.J."/>
            <person name="Vincent G."/>
            <person name="Fraser C.M."/>
            <person name="Munderloh U."/>
            <person name="Dunning-Hotopp J.C."/>
        </authorList>
    </citation>
    <scope>NUCLEOTIDE SEQUENCE [LARGE SCALE GENOMIC DNA]</scope>
    <source>
        <strain evidence="1 2">ApNP</strain>
    </source>
</reference>
<dbReference type="EMBL" id="LANW01000001">
    <property type="protein sequence ID" value="KJV66572.1"/>
    <property type="molecule type" value="Genomic_DNA"/>
</dbReference>
<comment type="caution">
    <text evidence="1">The sequence shown here is derived from an EMBL/GenBank/DDBJ whole genome shotgun (WGS) entry which is preliminary data.</text>
</comment>
<protein>
    <submittedName>
        <fullName evidence="1">Uncharacterized protein</fullName>
    </submittedName>
</protein>
<dbReference type="PATRIC" id="fig|1359153.3.peg.128"/>
<dbReference type="Proteomes" id="UP000033385">
    <property type="component" value="Unassembled WGS sequence"/>
</dbReference>
<gene>
    <name evidence="1" type="ORF">APHNP_0120</name>
</gene>
<proteinExistence type="predicted"/>
<name>A0A0F3NFW3_ANAPH</name>
<organism evidence="1 2">
    <name type="scientific">Anaplasma phagocytophilum str. ApNP</name>
    <dbReference type="NCBI Taxonomy" id="1359153"/>
    <lineage>
        <taxon>Bacteria</taxon>
        <taxon>Pseudomonadati</taxon>
        <taxon>Pseudomonadota</taxon>
        <taxon>Alphaproteobacteria</taxon>
        <taxon>Rickettsiales</taxon>
        <taxon>Anaplasmataceae</taxon>
        <taxon>Anaplasma</taxon>
        <taxon>phagocytophilum group</taxon>
    </lineage>
</organism>
<dbReference type="AlphaFoldDB" id="A0A0F3NFW3"/>